<dbReference type="AlphaFoldDB" id="X1T0P5"/>
<protein>
    <submittedName>
        <fullName evidence="2">Uncharacterized protein</fullName>
    </submittedName>
</protein>
<evidence type="ECO:0000256" key="1">
    <source>
        <dbReference type="SAM" id="MobiDB-lite"/>
    </source>
</evidence>
<gene>
    <name evidence="2" type="ORF">S12H4_39252</name>
</gene>
<name>X1T0P5_9ZZZZ</name>
<feature type="region of interest" description="Disordered" evidence="1">
    <location>
        <begin position="1"/>
        <end position="35"/>
    </location>
</feature>
<feature type="compositionally biased region" description="Basic and acidic residues" evidence="1">
    <location>
        <begin position="24"/>
        <end position="35"/>
    </location>
</feature>
<accession>X1T0P5</accession>
<proteinExistence type="predicted"/>
<feature type="non-terminal residue" evidence="2">
    <location>
        <position position="70"/>
    </location>
</feature>
<comment type="caution">
    <text evidence="2">The sequence shown here is derived from an EMBL/GenBank/DDBJ whole genome shotgun (WGS) entry which is preliminary data.</text>
</comment>
<reference evidence="2" key="1">
    <citation type="journal article" date="2014" name="Front. Microbiol.">
        <title>High frequency of phylogenetically diverse reductive dehalogenase-homologous genes in deep subseafloor sedimentary metagenomes.</title>
        <authorList>
            <person name="Kawai M."/>
            <person name="Futagami T."/>
            <person name="Toyoda A."/>
            <person name="Takaki Y."/>
            <person name="Nishi S."/>
            <person name="Hori S."/>
            <person name="Arai W."/>
            <person name="Tsubouchi T."/>
            <person name="Morono Y."/>
            <person name="Uchiyama I."/>
            <person name="Ito T."/>
            <person name="Fujiyama A."/>
            <person name="Inagaki F."/>
            <person name="Takami H."/>
        </authorList>
    </citation>
    <scope>NUCLEOTIDE SEQUENCE</scope>
    <source>
        <strain evidence="2">Expedition CK06-06</strain>
    </source>
</reference>
<sequence>MWHKSARQQKNNQDYHCVHKGRQRPFDNKRLPEDQKAQSRQIILSGSIVTPDIFVDDAAIQDLRSAVNNQ</sequence>
<dbReference type="EMBL" id="BARW01023701">
    <property type="protein sequence ID" value="GAI98763.1"/>
    <property type="molecule type" value="Genomic_DNA"/>
</dbReference>
<organism evidence="2">
    <name type="scientific">marine sediment metagenome</name>
    <dbReference type="NCBI Taxonomy" id="412755"/>
    <lineage>
        <taxon>unclassified sequences</taxon>
        <taxon>metagenomes</taxon>
        <taxon>ecological metagenomes</taxon>
    </lineage>
</organism>
<evidence type="ECO:0000313" key="2">
    <source>
        <dbReference type="EMBL" id="GAI98763.1"/>
    </source>
</evidence>